<dbReference type="OrthoDB" id="1653505at2"/>
<protein>
    <submittedName>
        <fullName evidence="2">Uncharacterized protein</fullName>
    </submittedName>
</protein>
<name>A0A174TL71_9FIRM</name>
<evidence type="ECO:0000256" key="1">
    <source>
        <dbReference type="SAM" id="MobiDB-lite"/>
    </source>
</evidence>
<organism evidence="2 3">
    <name type="scientific">Blautia wexlerae</name>
    <dbReference type="NCBI Taxonomy" id="418240"/>
    <lineage>
        <taxon>Bacteria</taxon>
        <taxon>Bacillati</taxon>
        <taxon>Bacillota</taxon>
        <taxon>Clostridia</taxon>
        <taxon>Lachnospirales</taxon>
        <taxon>Lachnospiraceae</taxon>
        <taxon>Blautia</taxon>
    </lineage>
</organism>
<dbReference type="Proteomes" id="UP000095712">
    <property type="component" value="Unassembled WGS sequence"/>
</dbReference>
<proteinExistence type="predicted"/>
<reference evidence="2 3" key="1">
    <citation type="submission" date="2015-09" db="EMBL/GenBank/DDBJ databases">
        <authorList>
            <consortium name="Pathogen Informatics"/>
        </authorList>
    </citation>
    <scope>NUCLEOTIDE SEQUENCE [LARGE SCALE GENOMIC DNA]</scope>
    <source>
        <strain evidence="2 3">2789STDY5834911</strain>
    </source>
</reference>
<sequence>MKLQKFENVDVIASLEAIMKQNTAFYQSDFDIDKQILQKAAVSPVPEDRRLLWFSRPSGTCCFRERDVFLKDTRQHNTWRFYGEQTRDTILAYAVELTGTEQEKIKGNLYELDYLQHFREVIEKSIPADNYTLIYEHGELTKPAGQYFDIDTDPQLGKFIRFEAQPNNPEALKSLLREQYQNRTPHTQGNFQLHIAALHDSRIETEARRIVENVKGLGEPDNPEKTHCAVELSPYFVPLATDKDMERLFSMLPYKNLSFSTLEGRHGVYALIDKSERNKEMKQSRPSVRAQLQTEKSPKVPKKTAKSKHHEMEV</sequence>
<gene>
    <name evidence="2" type="ORF">ERS852523_03862</name>
</gene>
<dbReference type="RefSeq" id="WP_055153565.1">
    <property type="nucleotide sequence ID" value="NZ_CZAW01000068.1"/>
</dbReference>
<feature type="compositionally biased region" description="Polar residues" evidence="1">
    <location>
        <begin position="284"/>
        <end position="295"/>
    </location>
</feature>
<dbReference type="EMBL" id="CZAW01000068">
    <property type="protein sequence ID" value="CUQ07639.1"/>
    <property type="molecule type" value="Genomic_DNA"/>
</dbReference>
<evidence type="ECO:0000313" key="3">
    <source>
        <dbReference type="Proteomes" id="UP000095712"/>
    </source>
</evidence>
<accession>A0A174TL71</accession>
<feature type="compositionally biased region" description="Basic residues" evidence="1">
    <location>
        <begin position="299"/>
        <end position="314"/>
    </location>
</feature>
<evidence type="ECO:0000313" key="2">
    <source>
        <dbReference type="EMBL" id="CUQ07639.1"/>
    </source>
</evidence>
<dbReference type="AlphaFoldDB" id="A0A174TL71"/>
<feature type="region of interest" description="Disordered" evidence="1">
    <location>
        <begin position="277"/>
        <end position="314"/>
    </location>
</feature>